<feature type="non-terminal residue" evidence="2">
    <location>
        <position position="1"/>
    </location>
</feature>
<comment type="caution">
    <text evidence="2">The sequence shown here is derived from an EMBL/GenBank/DDBJ whole genome shotgun (WGS) entry which is preliminary data.</text>
</comment>
<organism evidence="2 3">
    <name type="scientific">Symbiodinium microadriaticum</name>
    <name type="common">Dinoflagellate</name>
    <name type="synonym">Zooxanthella microadriatica</name>
    <dbReference type="NCBI Taxonomy" id="2951"/>
    <lineage>
        <taxon>Eukaryota</taxon>
        <taxon>Sar</taxon>
        <taxon>Alveolata</taxon>
        <taxon>Dinophyceae</taxon>
        <taxon>Suessiales</taxon>
        <taxon>Symbiodiniaceae</taxon>
        <taxon>Symbiodinium</taxon>
    </lineage>
</organism>
<evidence type="ECO:0000256" key="1">
    <source>
        <dbReference type="SAM" id="MobiDB-lite"/>
    </source>
</evidence>
<dbReference type="Proteomes" id="UP000186817">
    <property type="component" value="Unassembled WGS sequence"/>
</dbReference>
<name>A0A1Q9BU49_SYMMI</name>
<dbReference type="AlphaFoldDB" id="A0A1Q9BU49"/>
<evidence type="ECO:0000313" key="3">
    <source>
        <dbReference type="Proteomes" id="UP000186817"/>
    </source>
</evidence>
<evidence type="ECO:0000313" key="2">
    <source>
        <dbReference type="EMBL" id="OLP74209.1"/>
    </source>
</evidence>
<feature type="region of interest" description="Disordered" evidence="1">
    <location>
        <begin position="1"/>
        <end position="21"/>
    </location>
</feature>
<keyword evidence="3" id="KW-1185">Reference proteome</keyword>
<dbReference type="EMBL" id="LSRX01004104">
    <property type="protein sequence ID" value="OLP74209.1"/>
    <property type="molecule type" value="Genomic_DNA"/>
</dbReference>
<gene>
    <name evidence="2" type="ORF">AK812_SmicGene46320</name>
</gene>
<reference evidence="2 3" key="1">
    <citation type="submission" date="2016-02" db="EMBL/GenBank/DDBJ databases">
        <title>Genome analysis of coral dinoflagellate symbionts highlights evolutionary adaptations to a symbiotic lifestyle.</title>
        <authorList>
            <person name="Aranda M."/>
            <person name="Li Y."/>
            <person name="Liew Y.J."/>
            <person name="Baumgarten S."/>
            <person name="Simakov O."/>
            <person name="Wilson M."/>
            <person name="Piel J."/>
            <person name="Ashoor H."/>
            <person name="Bougouffa S."/>
            <person name="Bajic V.B."/>
            <person name="Ryu T."/>
            <person name="Ravasi T."/>
            <person name="Bayer T."/>
            <person name="Micklem G."/>
            <person name="Kim H."/>
            <person name="Bhak J."/>
            <person name="Lajeunesse T.C."/>
            <person name="Voolstra C.R."/>
        </authorList>
    </citation>
    <scope>NUCLEOTIDE SEQUENCE [LARGE SCALE GENOMIC DNA]</scope>
    <source>
        <strain evidence="2 3">CCMP2467</strain>
    </source>
</reference>
<protein>
    <submittedName>
        <fullName evidence="2">Uncharacterized protein</fullName>
    </submittedName>
</protein>
<proteinExistence type="predicted"/>
<feature type="non-terminal residue" evidence="2">
    <location>
        <position position="57"/>
    </location>
</feature>
<sequence>CRAEHPRGHLEQHPGTDSSCLLPSAARDAKACPDSAMHAAGAAGVLDASLRPELGSV</sequence>
<accession>A0A1Q9BU49</accession>
<feature type="compositionally biased region" description="Basic and acidic residues" evidence="1">
    <location>
        <begin position="1"/>
        <end position="14"/>
    </location>
</feature>